<feature type="region of interest" description="Disordered" evidence="1">
    <location>
        <begin position="1"/>
        <end position="40"/>
    </location>
</feature>
<dbReference type="OrthoDB" id="4899936at2759"/>
<keyword evidence="3" id="KW-1185">Reference proteome</keyword>
<sequence>PARTPLRKAPVCASLSARLSSSHTKKHPRQGHFSPRDEESIRSYNDNVDYDSLVAQRLPGAWSRPAKGPIRKAMVKARALQQDIRDLRCLLSNLWSRHAALSEHTYRPKWGNSWPTELDGAYKDYKRDDRKWRKLQDEFPKDCLDNGSLCPGSPLFRKRLRETMKLGAAAVRTSRGRLEFLDKYLCCFQRYEQVGTHIYEGFNALQNAEAAMGELTLLFASYSMTVTGHG</sequence>
<organism evidence="2 3">
    <name type="scientific">Trichoderma longibrachiatum ATCC 18648</name>
    <dbReference type="NCBI Taxonomy" id="983965"/>
    <lineage>
        <taxon>Eukaryota</taxon>
        <taxon>Fungi</taxon>
        <taxon>Dikarya</taxon>
        <taxon>Ascomycota</taxon>
        <taxon>Pezizomycotina</taxon>
        <taxon>Sordariomycetes</taxon>
        <taxon>Hypocreomycetidae</taxon>
        <taxon>Hypocreales</taxon>
        <taxon>Hypocreaceae</taxon>
        <taxon>Trichoderma</taxon>
    </lineage>
</organism>
<dbReference type="Proteomes" id="UP000240760">
    <property type="component" value="Unassembled WGS sequence"/>
</dbReference>
<evidence type="ECO:0000256" key="1">
    <source>
        <dbReference type="SAM" id="MobiDB-lite"/>
    </source>
</evidence>
<name>A0A2T4C4C9_TRILO</name>
<evidence type="ECO:0000313" key="3">
    <source>
        <dbReference type="Proteomes" id="UP000240760"/>
    </source>
</evidence>
<dbReference type="AlphaFoldDB" id="A0A2T4C4C9"/>
<accession>A0A2T4C4C9</accession>
<feature type="non-terminal residue" evidence="2">
    <location>
        <position position="1"/>
    </location>
</feature>
<gene>
    <name evidence="2" type="ORF">M440DRAFT_1332861</name>
</gene>
<reference evidence="2 3" key="1">
    <citation type="submission" date="2016-07" db="EMBL/GenBank/DDBJ databases">
        <title>Multiple horizontal gene transfer events from other fungi enriched the ability of initially mycotrophic Trichoderma (Ascomycota) to feed on dead plant biomass.</title>
        <authorList>
            <consortium name="DOE Joint Genome Institute"/>
            <person name="Aerts A."/>
            <person name="Atanasova L."/>
            <person name="Chenthamara K."/>
            <person name="Zhang J."/>
            <person name="Grujic M."/>
            <person name="Henrissat B."/>
            <person name="Kuo A."/>
            <person name="Salamov A."/>
            <person name="Lipzen A."/>
            <person name="Labutti K."/>
            <person name="Barry K."/>
            <person name="Miao Y."/>
            <person name="Rahimi M.J."/>
            <person name="Shen Q."/>
            <person name="Grigoriev I.V."/>
            <person name="Kubicek C.P."/>
            <person name="Druzhinina I.S."/>
        </authorList>
    </citation>
    <scope>NUCLEOTIDE SEQUENCE [LARGE SCALE GENOMIC DNA]</scope>
    <source>
        <strain evidence="2 3">ATCC 18648</strain>
    </source>
</reference>
<proteinExistence type="predicted"/>
<evidence type="ECO:0000313" key="2">
    <source>
        <dbReference type="EMBL" id="PTB76413.1"/>
    </source>
</evidence>
<dbReference type="EMBL" id="KZ679132">
    <property type="protein sequence ID" value="PTB76413.1"/>
    <property type="molecule type" value="Genomic_DNA"/>
</dbReference>
<protein>
    <submittedName>
        <fullName evidence="2">Uncharacterized protein</fullName>
    </submittedName>
</protein>